<evidence type="ECO:0000256" key="1">
    <source>
        <dbReference type="SAM" id="MobiDB-lite"/>
    </source>
</evidence>
<dbReference type="AlphaFoldDB" id="A0A8S9M6V8"/>
<name>A0A8S9M6V8_BRACR</name>
<proteinExistence type="predicted"/>
<feature type="region of interest" description="Disordered" evidence="1">
    <location>
        <begin position="114"/>
        <end position="138"/>
    </location>
</feature>
<dbReference type="EMBL" id="QGKY02000089">
    <property type="protein sequence ID" value="KAF2615810.1"/>
    <property type="molecule type" value="Genomic_DNA"/>
</dbReference>
<sequence>MNAHTNQSEGTPRKSIRSKNPNSADKRLPSINTPVSTSIDSHSKPKLSLSTKKNMSIDYDFLLPDEFGIFRDQDGHARAMDGRILQVSREDIADILQVANGPDNLFTQLRSIPDNNPAVPDEHSRATTTRIGSHQSCRPVGQTSIDEVVSKPFDRVTQTSIGKASSPSIDRRYKCRRRAYDSYGARKFRWEHKDEYGVYRDESGLARSAAGDMIPVTKDDIRKILITSHETEAEKMNAPTNQSEGTSRKNIRSKNPNSADKHLPSIDTPVSTSIDSHSKPKLSLSTKKNMSIDYDFLLPDEFGIFRDQDGHARAMDGRILQVSREDIADILQVANGPANLFTQQRSIPDNNPAVPDEHSRATIT</sequence>
<feature type="compositionally biased region" description="Basic and acidic residues" evidence="1">
    <location>
        <begin position="355"/>
        <end position="364"/>
    </location>
</feature>
<organism evidence="2">
    <name type="scientific">Brassica cretica</name>
    <name type="common">Mustard</name>
    <dbReference type="NCBI Taxonomy" id="69181"/>
    <lineage>
        <taxon>Eukaryota</taxon>
        <taxon>Viridiplantae</taxon>
        <taxon>Streptophyta</taxon>
        <taxon>Embryophyta</taxon>
        <taxon>Tracheophyta</taxon>
        <taxon>Spermatophyta</taxon>
        <taxon>Magnoliopsida</taxon>
        <taxon>eudicotyledons</taxon>
        <taxon>Gunneridae</taxon>
        <taxon>Pentapetalae</taxon>
        <taxon>rosids</taxon>
        <taxon>malvids</taxon>
        <taxon>Brassicales</taxon>
        <taxon>Brassicaceae</taxon>
        <taxon>Brassiceae</taxon>
        <taxon>Brassica</taxon>
    </lineage>
</organism>
<feature type="region of interest" description="Disordered" evidence="1">
    <location>
        <begin position="342"/>
        <end position="364"/>
    </location>
</feature>
<feature type="region of interest" description="Disordered" evidence="1">
    <location>
        <begin position="228"/>
        <end position="281"/>
    </location>
</feature>
<comment type="caution">
    <text evidence="2">The sequence shown here is derived from an EMBL/GenBank/DDBJ whole genome shotgun (WGS) entry which is preliminary data.</text>
</comment>
<accession>A0A8S9M6V8</accession>
<feature type="compositionally biased region" description="Polar residues" evidence="1">
    <location>
        <begin position="126"/>
        <end position="138"/>
    </location>
</feature>
<feature type="compositionally biased region" description="Polar residues" evidence="1">
    <location>
        <begin position="1"/>
        <end position="10"/>
    </location>
</feature>
<protein>
    <submittedName>
        <fullName evidence="2">Uncharacterized protein</fullName>
    </submittedName>
</protein>
<evidence type="ECO:0000313" key="2">
    <source>
        <dbReference type="EMBL" id="KAF2615810.1"/>
    </source>
</evidence>
<feature type="compositionally biased region" description="Polar residues" evidence="1">
    <location>
        <begin position="30"/>
        <end position="40"/>
    </location>
</feature>
<reference evidence="2" key="1">
    <citation type="submission" date="2019-12" db="EMBL/GenBank/DDBJ databases">
        <title>Genome sequencing and annotation of Brassica cretica.</title>
        <authorList>
            <person name="Studholme D.J."/>
            <person name="Sarris P.F."/>
        </authorList>
    </citation>
    <scope>NUCLEOTIDE SEQUENCE</scope>
    <source>
        <strain evidence="2">PFS-102/07</strain>
        <tissue evidence="2">Leaf</tissue>
    </source>
</reference>
<feature type="region of interest" description="Disordered" evidence="1">
    <location>
        <begin position="1"/>
        <end position="48"/>
    </location>
</feature>
<gene>
    <name evidence="2" type="ORF">F2Q70_00011615</name>
</gene>